<evidence type="ECO:0000259" key="6">
    <source>
        <dbReference type="PROSITE" id="PS50261"/>
    </source>
</evidence>
<keyword evidence="4 5" id="KW-0472">Membrane</keyword>
<keyword evidence="2 5" id="KW-0812">Transmembrane</keyword>
<dbReference type="AlphaFoldDB" id="A0A401RHD3"/>
<dbReference type="OrthoDB" id="1100386at2759"/>
<dbReference type="GO" id="GO:0004930">
    <property type="term" value="F:G protein-coupled receptor activity"/>
    <property type="evidence" value="ECO:0007669"/>
    <property type="project" value="InterPro"/>
</dbReference>
<dbReference type="GO" id="GO:0007189">
    <property type="term" value="P:adenylate cyclase-activating G protein-coupled receptor signaling pathway"/>
    <property type="evidence" value="ECO:0007669"/>
    <property type="project" value="TreeGrafter"/>
</dbReference>
<evidence type="ECO:0000256" key="1">
    <source>
        <dbReference type="ARBA" id="ARBA00004141"/>
    </source>
</evidence>
<dbReference type="STRING" id="137246.A0A401RHD3"/>
<keyword evidence="3 5" id="KW-1133">Transmembrane helix</keyword>
<dbReference type="GO" id="GO:0005886">
    <property type="term" value="C:plasma membrane"/>
    <property type="evidence" value="ECO:0007669"/>
    <property type="project" value="TreeGrafter"/>
</dbReference>
<comment type="subcellular location">
    <subcellularLocation>
        <location evidence="1">Membrane</location>
        <topology evidence="1">Multi-pass membrane protein</topology>
    </subcellularLocation>
</comment>
<feature type="domain" description="G-protein coupled receptors family 2 profile 2" evidence="6">
    <location>
        <begin position="61"/>
        <end position="199"/>
    </location>
</feature>
<dbReference type="OMA" id="IMKMEDY"/>
<evidence type="ECO:0000313" key="7">
    <source>
        <dbReference type="EMBL" id="GCC17544.1"/>
    </source>
</evidence>
<feature type="transmembrane region" description="Helical" evidence="5">
    <location>
        <begin position="95"/>
        <end position="118"/>
    </location>
</feature>
<evidence type="ECO:0000313" key="8">
    <source>
        <dbReference type="Proteomes" id="UP000287033"/>
    </source>
</evidence>
<dbReference type="Proteomes" id="UP000287033">
    <property type="component" value="Unassembled WGS sequence"/>
</dbReference>
<dbReference type="InterPro" id="IPR017981">
    <property type="entry name" value="GPCR_2-like_7TM"/>
</dbReference>
<dbReference type="GO" id="GO:0007166">
    <property type="term" value="P:cell surface receptor signaling pathway"/>
    <property type="evidence" value="ECO:0007669"/>
    <property type="project" value="InterPro"/>
</dbReference>
<gene>
    <name evidence="7" type="ORF">chiPu_0021549</name>
</gene>
<sequence>MESILNSEIRKDGVKQLEATEGTGWLNSKVVTARISNKAASHNLTEMVNFTLKLNQEDWSLLLISTVGLTVSLLCLAASIVVFTKCRSIQKASIIVYKHLSINLFLAQLIFLTGIHVTNKVVCALVAGCLHYFFLTVFAWMFLDALQVFIVCRHLTVTKFTHTYVIRRRYLYPSGYAVSALIVIISAAIRPYGYGSEKE</sequence>
<evidence type="ECO:0000256" key="5">
    <source>
        <dbReference type="SAM" id="Phobius"/>
    </source>
</evidence>
<dbReference type="PROSITE" id="PS50261">
    <property type="entry name" value="G_PROTEIN_RECEP_F2_4"/>
    <property type="match status" value="1"/>
</dbReference>
<evidence type="ECO:0000256" key="4">
    <source>
        <dbReference type="ARBA" id="ARBA00023136"/>
    </source>
</evidence>
<comment type="caution">
    <text evidence="7">The sequence shown here is derived from an EMBL/GenBank/DDBJ whole genome shotgun (WGS) entry which is preliminary data.</text>
</comment>
<accession>A0A401RHD3</accession>
<feature type="transmembrane region" description="Helical" evidence="5">
    <location>
        <begin position="130"/>
        <end position="150"/>
    </location>
</feature>
<dbReference type="Pfam" id="PF00002">
    <property type="entry name" value="7tm_2"/>
    <property type="match status" value="1"/>
</dbReference>
<keyword evidence="8" id="KW-1185">Reference proteome</keyword>
<reference evidence="7 8" key="1">
    <citation type="journal article" date="2018" name="Nat. Ecol. Evol.">
        <title>Shark genomes provide insights into elasmobranch evolution and the origin of vertebrates.</title>
        <authorList>
            <person name="Hara Y"/>
            <person name="Yamaguchi K"/>
            <person name="Onimaru K"/>
            <person name="Kadota M"/>
            <person name="Koyanagi M"/>
            <person name="Keeley SD"/>
            <person name="Tatsumi K"/>
            <person name="Tanaka K"/>
            <person name="Motone F"/>
            <person name="Kageyama Y"/>
            <person name="Nozu R"/>
            <person name="Adachi N"/>
            <person name="Nishimura O"/>
            <person name="Nakagawa R"/>
            <person name="Tanegashima C"/>
            <person name="Kiyatake I"/>
            <person name="Matsumoto R"/>
            <person name="Murakumo K"/>
            <person name="Nishida K"/>
            <person name="Terakita A"/>
            <person name="Kuratani S"/>
            <person name="Sato K"/>
            <person name="Hyodo S Kuraku.S."/>
        </authorList>
    </citation>
    <scope>NUCLEOTIDE SEQUENCE [LARGE SCALE GENOMIC DNA]</scope>
</reference>
<evidence type="ECO:0000256" key="2">
    <source>
        <dbReference type="ARBA" id="ARBA00022692"/>
    </source>
</evidence>
<dbReference type="EMBL" id="BEZZ01004154">
    <property type="protein sequence ID" value="GCC17544.1"/>
    <property type="molecule type" value="Genomic_DNA"/>
</dbReference>
<dbReference type="PRINTS" id="PR00249">
    <property type="entry name" value="GPCRSECRETIN"/>
</dbReference>
<organism evidence="7 8">
    <name type="scientific">Chiloscyllium punctatum</name>
    <name type="common">Brownbanded bambooshark</name>
    <name type="synonym">Hemiscyllium punctatum</name>
    <dbReference type="NCBI Taxonomy" id="137246"/>
    <lineage>
        <taxon>Eukaryota</taxon>
        <taxon>Metazoa</taxon>
        <taxon>Chordata</taxon>
        <taxon>Craniata</taxon>
        <taxon>Vertebrata</taxon>
        <taxon>Chondrichthyes</taxon>
        <taxon>Elasmobranchii</taxon>
        <taxon>Galeomorphii</taxon>
        <taxon>Galeoidea</taxon>
        <taxon>Orectolobiformes</taxon>
        <taxon>Hemiscylliidae</taxon>
        <taxon>Chiloscyllium</taxon>
    </lineage>
</organism>
<name>A0A401RHD3_CHIPU</name>
<dbReference type="InterPro" id="IPR000832">
    <property type="entry name" value="GPCR_2_secretin-like"/>
</dbReference>
<dbReference type="PANTHER" id="PTHR12011">
    <property type="entry name" value="ADHESION G-PROTEIN COUPLED RECEPTOR"/>
    <property type="match status" value="1"/>
</dbReference>
<feature type="transmembrane region" description="Helical" evidence="5">
    <location>
        <begin position="170"/>
        <end position="189"/>
    </location>
</feature>
<feature type="transmembrane region" description="Helical" evidence="5">
    <location>
        <begin position="59"/>
        <end position="83"/>
    </location>
</feature>
<dbReference type="Gene3D" id="1.20.1070.10">
    <property type="entry name" value="Rhodopsin 7-helix transmembrane proteins"/>
    <property type="match status" value="1"/>
</dbReference>
<dbReference type="PANTHER" id="PTHR12011:SF433">
    <property type="entry name" value="ADHESION G PROTEIN-COUPLED RECEPTOR E1-LIKE-RELATED"/>
    <property type="match status" value="1"/>
</dbReference>
<proteinExistence type="predicted"/>
<protein>
    <recommendedName>
        <fullName evidence="6">G-protein coupled receptors family 2 profile 2 domain-containing protein</fullName>
    </recommendedName>
</protein>
<evidence type="ECO:0000256" key="3">
    <source>
        <dbReference type="ARBA" id="ARBA00022989"/>
    </source>
</evidence>